<sequence>MSNMEDSVGTMFEEDFLQFISNNGKSFLENLFMLLPGCEIILLPVSKPIW</sequence>
<reference evidence="1" key="1">
    <citation type="submission" date="2013-07" db="EMBL/GenBank/DDBJ databases">
        <title>The genome of an arbuscular mycorrhizal fungus provides insights into the evolution of the oldest plant symbiosis.</title>
        <authorList>
            <consortium name="DOE Joint Genome Institute"/>
            <person name="Tisserant E."/>
            <person name="Malbreil M."/>
            <person name="Kuo A."/>
            <person name="Kohler A."/>
            <person name="Symeonidi A."/>
            <person name="Balestrini R."/>
            <person name="Charron P."/>
            <person name="Duensing N."/>
            <person name="Frei-dit-Frey N."/>
            <person name="Gianinazzi-Pearson V."/>
            <person name="Gilbert B."/>
            <person name="Handa Y."/>
            <person name="Hijri M."/>
            <person name="Kaul R."/>
            <person name="Kawaguchi M."/>
            <person name="Krajinski F."/>
            <person name="Lammers P."/>
            <person name="Lapierre D."/>
            <person name="Masclaux F.G."/>
            <person name="Murat C."/>
            <person name="Morin E."/>
            <person name="Ndikumana S."/>
            <person name="Pagni M."/>
            <person name="Petitpierre D."/>
            <person name="Requena N."/>
            <person name="Rosikiewicz P."/>
            <person name="Riley R."/>
            <person name="Saito K."/>
            <person name="San Clemente H."/>
            <person name="Shapiro H."/>
            <person name="van Tuinen D."/>
            <person name="Becard G."/>
            <person name="Bonfante P."/>
            <person name="Paszkowski U."/>
            <person name="Shachar-Hill Y."/>
            <person name="Young J.P."/>
            <person name="Sanders I.R."/>
            <person name="Henrissat B."/>
            <person name="Rensing S.A."/>
            <person name="Grigoriev I.V."/>
            <person name="Corradi N."/>
            <person name="Roux C."/>
            <person name="Martin F."/>
        </authorList>
    </citation>
    <scope>NUCLEOTIDE SEQUENCE</scope>
    <source>
        <strain evidence="1">DAOM 197198</strain>
    </source>
</reference>
<dbReference type="AlphaFoldDB" id="U9SVQ8"/>
<name>U9SVQ8_RHIID</name>
<organism evidence="1">
    <name type="scientific">Rhizophagus irregularis (strain DAOM 181602 / DAOM 197198 / MUCL 43194)</name>
    <name type="common">Arbuscular mycorrhizal fungus</name>
    <name type="synonym">Glomus intraradices</name>
    <dbReference type="NCBI Taxonomy" id="747089"/>
    <lineage>
        <taxon>Eukaryota</taxon>
        <taxon>Fungi</taxon>
        <taxon>Fungi incertae sedis</taxon>
        <taxon>Mucoromycota</taxon>
        <taxon>Glomeromycotina</taxon>
        <taxon>Glomeromycetes</taxon>
        <taxon>Glomerales</taxon>
        <taxon>Glomeraceae</taxon>
        <taxon>Rhizophagus</taxon>
    </lineage>
</organism>
<protein>
    <submittedName>
        <fullName evidence="1">Uncharacterized protein</fullName>
    </submittedName>
</protein>
<evidence type="ECO:0000313" key="1">
    <source>
        <dbReference type="EMBL" id="ERZ99201.1"/>
    </source>
</evidence>
<dbReference type="HOGENOM" id="CLU_3125792_0_0_1"/>
<accession>U9SVQ8</accession>
<proteinExistence type="predicted"/>
<gene>
    <name evidence="1" type="ORF">GLOINDRAFT_9758</name>
</gene>
<dbReference type="EMBL" id="KI298164">
    <property type="protein sequence ID" value="ERZ99201.1"/>
    <property type="molecule type" value="Genomic_DNA"/>
</dbReference>